<evidence type="ECO:0000313" key="1">
    <source>
        <dbReference type="EMBL" id="OAY72851.1"/>
    </source>
</evidence>
<gene>
    <name evidence="2" type="ORF">ACMD2_07502</name>
    <name evidence="1" type="ORF">ACMD2_25973</name>
</gene>
<reference evidence="2 3" key="1">
    <citation type="journal article" date="2016" name="DNA Res.">
        <title>The draft genome of MD-2 pineapple using hybrid error correction of long reads.</title>
        <authorList>
            <person name="Redwan R.M."/>
            <person name="Saidin A."/>
            <person name="Kumar S.V."/>
        </authorList>
    </citation>
    <scope>NUCLEOTIDE SEQUENCE [LARGE SCALE GENOMIC DNA]</scope>
    <source>
        <strain evidence="3">cv. MD2</strain>
        <tissue evidence="2">Leaf</tissue>
    </source>
</reference>
<proteinExistence type="predicted"/>
<organism evidence="2 3">
    <name type="scientific">Ananas comosus</name>
    <name type="common">Pineapple</name>
    <name type="synonym">Ananas ananas</name>
    <dbReference type="NCBI Taxonomy" id="4615"/>
    <lineage>
        <taxon>Eukaryota</taxon>
        <taxon>Viridiplantae</taxon>
        <taxon>Streptophyta</taxon>
        <taxon>Embryophyta</taxon>
        <taxon>Tracheophyta</taxon>
        <taxon>Spermatophyta</taxon>
        <taxon>Magnoliopsida</taxon>
        <taxon>Liliopsida</taxon>
        <taxon>Poales</taxon>
        <taxon>Bromeliaceae</taxon>
        <taxon>Bromelioideae</taxon>
        <taxon>Ananas</taxon>
    </lineage>
</organism>
<evidence type="ECO:0000313" key="2">
    <source>
        <dbReference type="EMBL" id="OAY82465.1"/>
    </source>
</evidence>
<dbReference type="AlphaFoldDB" id="A0A199W0M1"/>
<evidence type="ECO:0000313" key="3">
    <source>
        <dbReference type="Proteomes" id="UP000092600"/>
    </source>
</evidence>
<dbReference type="EMBL" id="LSRQ01000488">
    <property type="protein sequence ID" value="OAY82465.1"/>
    <property type="molecule type" value="Genomic_DNA"/>
</dbReference>
<accession>A0A199W0M1</accession>
<comment type="caution">
    <text evidence="2">The sequence shown here is derived from an EMBL/GenBank/DDBJ whole genome shotgun (WGS) entry which is preliminary data.</text>
</comment>
<dbReference type="Proteomes" id="UP000092600">
    <property type="component" value="Unassembled WGS sequence"/>
</dbReference>
<dbReference type="EMBL" id="LSRQ01002955">
    <property type="protein sequence ID" value="OAY72851.1"/>
    <property type="molecule type" value="Genomic_DNA"/>
</dbReference>
<sequence length="167" mass="17929">MRSPGIVARSLIMPANARMALSGSSSNSFSTILVYAVSWRRSSAAMSPQSLARVMSPRSLACRAVLPCDTNVALSWNDPAAEVEVAGEHVAVSVLLGGPAPVPLRPRGGAGPCLVVCPVEPVRHALVRRQRLLRHQVAHQAHVILVGDPCRPLPELSHGIEEFLRRR</sequence>
<name>A0A199W0M1_ANACO</name>
<protein>
    <submittedName>
        <fullName evidence="2">Uncharacterized protein</fullName>
    </submittedName>
</protein>